<dbReference type="AlphaFoldDB" id="A0A1D2VD68"/>
<dbReference type="EMBL" id="KV454485">
    <property type="protein sequence ID" value="ODV59586.1"/>
    <property type="molecule type" value="Genomic_DNA"/>
</dbReference>
<sequence>MGIEKANHFKIRNKDIRSKINIQRKKEKIQQKREKRKVQKEQNLPKQIPATIESKRVFDETIEKQVEKDNESKEFSSYYEEGFEPKILITSSPKPHKDTYKFIEFFSELFNDITFTKRQSKYSIKEMAKMCIKRDFTYLIVVNEDDNKKKVNGITFIHLPEGPSFYFSLSSFVDGKKISGHGNATNHIPELILNNFQTNLGKKVGRLFQSLFPHTPEFEGRQVLTLHNQRDYIFFRRHRYLFKNEERVGLQELGPQFTLRLRRIQKDIKGDIEWEFKSSMDKDKRKFYL</sequence>
<dbReference type="GO" id="GO:0000055">
    <property type="term" value="P:ribosomal large subunit export from nucleus"/>
    <property type="evidence" value="ECO:0007669"/>
    <property type="project" value="EnsemblFungi"/>
</dbReference>
<dbReference type="InParanoid" id="A0A1D2VD68"/>
<organism evidence="3 4">
    <name type="scientific">Ascoidea rubescens DSM 1968</name>
    <dbReference type="NCBI Taxonomy" id="1344418"/>
    <lineage>
        <taxon>Eukaryota</taxon>
        <taxon>Fungi</taxon>
        <taxon>Dikarya</taxon>
        <taxon>Ascomycota</taxon>
        <taxon>Saccharomycotina</taxon>
        <taxon>Saccharomycetes</taxon>
        <taxon>Ascoideaceae</taxon>
        <taxon>Ascoidea</taxon>
    </lineage>
</organism>
<dbReference type="GO" id="GO:0030687">
    <property type="term" value="C:preribosome, large subunit precursor"/>
    <property type="evidence" value="ECO:0007669"/>
    <property type="project" value="EnsemblFungi"/>
</dbReference>
<dbReference type="PANTHER" id="PTHR22734:SF3">
    <property type="entry name" value="RIBOSOME PRODUCTION FACTOR 1"/>
    <property type="match status" value="1"/>
</dbReference>
<gene>
    <name evidence="3" type="ORF">ASCRUDRAFT_9255</name>
</gene>
<dbReference type="PROSITE" id="PS50833">
    <property type="entry name" value="BRIX"/>
    <property type="match status" value="1"/>
</dbReference>
<dbReference type="InterPro" id="IPR044281">
    <property type="entry name" value="IMP4/RPF1"/>
</dbReference>
<dbReference type="GO" id="GO:0000466">
    <property type="term" value="P:maturation of 5.8S rRNA from tricistronic rRNA transcript (SSU-rRNA, 5.8S rRNA, LSU-rRNA)"/>
    <property type="evidence" value="ECO:0007669"/>
    <property type="project" value="EnsemblFungi"/>
</dbReference>
<evidence type="ECO:0000256" key="1">
    <source>
        <dbReference type="SAM" id="MobiDB-lite"/>
    </source>
</evidence>
<feature type="region of interest" description="Disordered" evidence="1">
    <location>
        <begin position="23"/>
        <end position="46"/>
    </location>
</feature>
<dbReference type="GO" id="GO:0005730">
    <property type="term" value="C:nucleolus"/>
    <property type="evidence" value="ECO:0007669"/>
    <property type="project" value="EnsemblFungi"/>
</dbReference>
<dbReference type="InterPro" id="IPR007109">
    <property type="entry name" value="Brix"/>
</dbReference>
<evidence type="ECO:0000313" key="3">
    <source>
        <dbReference type="EMBL" id="ODV59586.1"/>
    </source>
</evidence>
<feature type="domain" description="Brix" evidence="2">
    <location>
        <begin position="85"/>
        <end position="270"/>
    </location>
</feature>
<dbReference type="PANTHER" id="PTHR22734">
    <property type="entry name" value="U3 SMALL NUCLEOLAR RIBONUCLEOPROTEIN PROTEIN IMP4"/>
    <property type="match status" value="1"/>
</dbReference>
<accession>A0A1D2VD68</accession>
<dbReference type="Gene3D" id="3.40.50.10480">
    <property type="entry name" value="Probable brix-domain ribosomal biogenesis protein"/>
    <property type="match status" value="1"/>
</dbReference>
<dbReference type="FunCoup" id="A0A1D2VD68">
    <property type="interactions" value="938"/>
</dbReference>
<keyword evidence="4" id="KW-1185">Reference proteome</keyword>
<feature type="compositionally biased region" description="Basic residues" evidence="1">
    <location>
        <begin position="23"/>
        <end position="38"/>
    </location>
</feature>
<dbReference type="SMART" id="SM00879">
    <property type="entry name" value="Brix"/>
    <property type="match status" value="1"/>
</dbReference>
<dbReference type="GeneID" id="30968738"/>
<dbReference type="SUPFAM" id="SSF52954">
    <property type="entry name" value="Class II aaRS ABD-related"/>
    <property type="match status" value="1"/>
</dbReference>
<proteinExistence type="predicted"/>
<evidence type="ECO:0000313" key="4">
    <source>
        <dbReference type="Proteomes" id="UP000095038"/>
    </source>
</evidence>
<dbReference type="GO" id="GO:0000463">
    <property type="term" value="P:maturation of LSU-rRNA from tricistronic rRNA transcript (SSU-rRNA, 5.8S rRNA, LSU-rRNA)"/>
    <property type="evidence" value="ECO:0007669"/>
    <property type="project" value="EnsemblFungi"/>
</dbReference>
<dbReference type="RefSeq" id="XP_020045893.1">
    <property type="nucleotide sequence ID" value="XM_020195102.1"/>
</dbReference>
<dbReference type="GO" id="GO:0042134">
    <property type="term" value="F:rRNA primary transcript binding"/>
    <property type="evidence" value="ECO:0007669"/>
    <property type="project" value="EnsemblFungi"/>
</dbReference>
<dbReference type="STRING" id="1344418.A0A1D2VD68"/>
<dbReference type="OrthoDB" id="264354at2759"/>
<name>A0A1D2VD68_9ASCO</name>
<evidence type="ECO:0000259" key="2">
    <source>
        <dbReference type="PROSITE" id="PS50833"/>
    </source>
</evidence>
<dbReference type="Proteomes" id="UP000095038">
    <property type="component" value="Unassembled WGS sequence"/>
</dbReference>
<protein>
    <submittedName>
        <fullName evidence="3">Putative nucleolar ribosomal biogenesis factor RPF1p</fullName>
    </submittedName>
</protein>
<dbReference type="FunFam" id="3.40.50.10480:FF:000002">
    <property type="entry name" value="Ribosome production factor 1"/>
    <property type="match status" value="1"/>
</dbReference>
<dbReference type="Pfam" id="PF04427">
    <property type="entry name" value="Brix"/>
    <property type="match status" value="1"/>
</dbReference>
<reference evidence="4" key="1">
    <citation type="submission" date="2016-05" db="EMBL/GenBank/DDBJ databases">
        <title>Comparative genomics of biotechnologically important yeasts.</title>
        <authorList>
            <consortium name="DOE Joint Genome Institute"/>
            <person name="Riley R."/>
            <person name="Haridas S."/>
            <person name="Wolfe K.H."/>
            <person name="Lopes M.R."/>
            <person name="Hittinger C.T."/>
            <person name="Goker M."/>
            <person name="Salamov A."/>
            <person name="Wisecaver J."/>
            <person name="Long T.M."/>
            <person name="Aerts A.L."/>
            <person name="Barry K."/>
            <person name="Choi C."/>
            <person name="Clum A."/>
            <person name="Coughlan A.Y."/>
            <person name="Deshpande S."/>
            <person name="Douglass A.P."/>
            <person name="Hanson S.J."/>
            <person name="Klenk H.-P."/>
            <person name="Labutti K."/>
            <person name="Lapidus A."/>
            <person name="Lindquist E."/>
            <person name="Lipzen A."/>
            <person name="Meier-Kolthoff J.P."/>
            <person name="Ohm R.A."/>
            <person name="Otillar R.P."/>
            <person name="Pangilinan J."/>
            <person name="Peng Y."/>
            <person name="Rokas A."/>
            <person name="Rosa C.A."/>
            <person name="Scheuner C."/>
            <person name="Sibirny A.A."/>
            <person name="Slot J.C."/>
            <person name="Stielow J.B."/>
            <person name="Sun H."/>
            <person name="Kurtzman C.P."/>
            <person name="Blackwell M."/>
            <person name="Grigoriev I.V."/>
            <person name="Jeffries T.W."/>
        </authorList>
    </citation>
    <scope>NUCLEOTIDE SEQUENCE [LARGE SCALE GENOMIC DNA]</scope>
    <source>
        <strain evidence="4">DSM 1968</strain>
    </source>
</reference>